<evidence type="ECO:0000259" key="8">
    <source>
        <dbReference type="PROSITE" id="PS50157"/>
    </source>
</evidence>
<feature type="domain" description="C2H2-type" evidence="8">
    <location>
        <begin position="4"/>
        <end position="34"/>
    </location>
</feature>
<evidence type="ECO:0000256" key="5">
    <source>
        <dbReference type="ARBA" id="ARBA00023242"/>
    </source>
</evidence>
<organism evidence="9 10">
    <name type="scientific">Folsomia candida</name>
    <name type="common">Springtail</name>
    <dbReference type="NCBI Taxonomy" id="158441"/>
    <lineage>
        <taxon>Eukaryota</taxon>
        <taxon>Metazoa</taxon>
        <taxon>Ecdysozoa</taxon>
        <taxon>Arthropoda</taxon>
        <taxon>Hexapoda</taxon>
        <taxon>Collembola</taxon>
        <taxon>Entomobryomorpha</taxon>
        <taxon>Isotomoidea</taxon>
        <taxon>Isotomidae</taxon>
        <taxon>Proisotominae</taxon>
        <taxon>Folsomia</taxon>
    </lineage>
</organism>
<dbReference type="SUPFAM" id="SSF57667">
    <property type="entry name" value="beta-beta-alpha zinc fingers"/>
    <property type="match status" value="1"/>
</dbReference>
<dbReference type="Proteomes" id="UP000198287">
    <property type="component" value="Unassembled WGS sequence"/>
</dbReference>
<comment type="similarity">
    <text evidence="6">Belongs to the snail C2H2-type zinc-finger protein family.</text>
</comment>
<dbReference type="GO" id="GO:0000978">
    <property type="term" value="F:RNA polymerase II cis-regulatory region sequence-specific DNA binding"/>
    <property type="evidence" value="ECO:0007669"/>
    <property type="project" value="TreeGrafter"/>
</dbReference>
<evidence type="ECO:0000256" key="4">
    <source>
        <dbReference type="ARBA" id="ARBA00022833"/>
    </source>
</evidence>
<proteinExistence type="inferred from homology"/>
<accession>A0A226EQS4</accession>
<dbReference type="AlphaFoldDB" id="A0A226EQS4"/>
<evidence type="ECO:0000256" key="2">
    <source>
        <dbReference type="ARBA" id="ARBA00022737"/>
    </source>
</evidence>
<keyword evidence="4" id="KW-0862">Zinc</keyword>
<evidence type="ECO:0000256" key="1">
    <source>
        <dbReference type="ARBA" id="ARBA00022723"/>
    </source>
</evidence>
<name>A0A226EQS4_FOLCA</name>
<dbReference type="PANTHER" id="PTHR24388:SF53">
    <property type="entry name" value="CHORION TRANSCRIPTION FACTOR CF2-RELATED"/>
    <property type="match status" value="1"/>
</dbReference>
<evidence type="ECO:0000313" key="9">
    <source>
        <dbReference type="EMBL" id="OXA58946.1"/>
    </source>
</evidence>
<gene>
    <name evidence="9" type="ORF">Fcan01_05236</name>
</gene>
<dbReference type="PROSITE" id="PS50157">
    <property type="entry name" value="ZINC_FINGER_C2H2_2"/>
    <property type="match status" value="3"/>
</dbReference>
<evidence type="ECO:0000256" key="3">
    <source>
        <dbReference type="ARBA" id="ARBA00022771"/>
    </source>
</evidence>
<dbReference type="GO" id="GO:0000981">
    <property type="term" value="F:DNA-binding transcription factor activity, RNA polymerase II-specific"/>
    <property type="evidence" value="ECO:0007669"/>
    <property type="project" value="TreeGrafter"/>
</dbReference>
<dbReference type="InterPro" id="IPR050527">
    <property type="entry name" value="Snail/Krueppel_Znf"/>
</dbReference>
<dbReference type="PROSITE" id="PS00028">
    <property type="entry name" value="ZINC_FINGER_C2H2_1"/>
    <property type="match status" value="3"/>
</dbReference>
<reference evidence="9 10" key="1">
    <citation type="submission" date="2015-12" db="EMBL/GenBank/DDBJ databases">
        <title>The genome of Folsomia candida.</title>
        <authorList>
            <person name="Faddeeva A."/>
            <person name="Derks M.F."/>
            <person name="Anvar Y."/>
            <person name="Smit S."/>
            <person name="Van Straalen N."/>
            <person name="Roelofs D."/>
        </authorList>
    </citation>
    <scope>NUCLEOTIDE SEQUENCE [LARGE SCALE GENOMIC DNA]</scope>
    <source>
        <strain evidence="9 10">VU population</strain>
        <tissue evidence="9">Whole body</tissue>
    </source>
</reference>
<evidence type="ECO:0000256" key="6">
    <source>
        <dbReference type="ARBA" id="ARBA00037948"/>
    </source>
</evidence>
<sequence length="672" mass="76856">MSDLSCDKCGVTFISTRNLRDHERSRVSRGGICPTPRRGANENGRYSCAIEACGQDFDTADKRNKHERKYHRATNDNEVATSMHTFNCHICGAYLGNEESLRRHMNSHRNPDFYGKSKRTYGQNSDGGLNLLCRFCPLTFNHLVDLTDHEYIFHRPVEMMRQLTDRFLKHKNPLLPAHGFTPRALPPSNLAKAAEEENWMFKWVTGYMNFKIELLDRNPYSVYLVGVLGLKYKVGQDIRSFIKKNPNQLSLYIGRTVCQSLVNYHHFEILTPLSEAACRGQTIILLNSTNFHGDWRRKTEKIRRLEARMIEVALTDKEFEPVPGLPQYNILNSRRETSNLANLDDETIAEIIEKGVTGVKWICLEETCDDCDAIRHPRWDEDLVIDMSKAMHLKEKMEQVELPGRGHSSREKLTRPISQAAVHEEVEVRVQEFKQRIRSSTYYTYTVIVTDNDQFDPSQTAEEICRQILERKEEEDLQIPVYFGVKSTDEASAHHEEGLTSLGKLLKQGGKTAIQISTSSFATRDLARRDEALRILHASLSMRFATPGVETGTPGIKFDILNQRMEWVSLSLCSEQEIRFCIHLAWLGVPPVYLGVVGMGEGMNMQWNGIELDDVEMDEAMLEEALQEAMEGMMGTEVSEFPLLPVMKFQHQGYPVDVKAQVLAEKVIKVFV</sequence>
<keyword evidence="1" id="KW-0479">Metal-binding</keyword>
<dbReference type="InterPro" id="IPR013087">
    <property type="entry name" value="Znf_C2H2_type"/>
</dbReference>
<feature type="domain" description="C2H2-type" evidence="8">
    <location>
        <begin position="86"/>
        <end position="113"/>
    </location>
</feature>
<evidence type="ECO:0000256" key="7">
    <source>
        <dbReference type="PROSITE-ProRule" id="PRU00042"/>
    </source>
</evidence>
<keyword evidence="3 7" id="KW-0863">Zinc-finger</keyword>
<dbReference type="GO" id="GO:0008270">
    <property type="term" value="F:zinc ion binding"/>
    <property type="evidence" value="ECO:0007669"/>
    <property type="project" value="UniProtKB-KW"/>
</dbReference>
<dbReference type="Pfam" id="PF00096">
    <property type="entry name" value="zf-C2H2"/>
    <property type="match status" value="1"/>
</dbReference>
<comment type="caution">
    <text evidence="9">The sequence shown here is derived from an EMBL/GenBank/DDBJ whole genome shotgun (WGS) entry which is preliminary data.</text>
</comment>
<dbReference type="PANTHER" id="PTHR24388">
    <property type="entry name" value="ZINC FINGER PROTEIN"/>
    <property type="match status" value="1"/>
</dbReference>
<evidence type="ECO:0000313" key="10">
    <source>
        <dbReference type="Proteomes" id="UP000198287"/>
    </source>
</evidence>
<dbReference type="EMBL" id="LNIX01000002">
    <property type="protein sequence ID" value="OXA58946.1"/>
    <property type="molecule type" value="Genomic_DNA"/>
</dbReference>
<keyword evidence="10" id="KW-1185">Reference proteome</keyword>
<dbReference type="OrthoDB" id="427030at2759"/>
<dbReference type="InterPro" id="IPR036236">
    <property type="entry name" value="Znf_C2H2_sf"/>
</dbReference>
<protein>
    <submittedName>
        <fullName evidence="9">Zinc finger and BTB domain-containing protein 14</fullName>
    </submittedName>
</protein>
<dbReference type="Gene3D" id="3.30.160.60">
    <property type="entry name" value="Classic Zinc Finger"/>
    <property type="match status" value="2"/>
</dbReference>
<keyword evidence="2" id="KW-0677">Repeat</keyword>
<feature type="domain" description="C2H2-type" evidence="8">
    <location>
        <begin position="46"/>
        <end position="76"/>
    </location>
</feature>
<dbReference type="SMART" id="SM00355">
    <property type="entry name" value="ZnF_C2H2"/>
    <property type="match status" value="4"/>
</dbReference>
<keyword evidence="5" id="KW-0539">Nucleus</keyword>